<keyword evidence="1" id="KW-1185">Reference proteome</keyword>
<accession>A0A915A2B9</accession>
<evidence type="ECO:0000313" key="3">
    <source>
        <dbReference type="WBParaSite" id="PgE103_g001_t02"/>
    </source>
</evidence>
<dbReference type="AlphaFoldDB" id="A0A915A2B9"/>
<dbReference type="Proteomes" id="UP000887569">
    <property type="component" value="Unplaced"/>
</dbReference>
<protein>
    <submittedName>
        <fullName evidence="2 3">Uncharacterized protein</fullName>
    </submittedName>
</protein>
<sequence>MTDIAEDIATHKTVDALIQLLRERLTISMNYEIASFHGALSSIIDVDEQGSAKVADVSPEELMDVGEGIAACHSKGITVNESRSSDFSGSECGPARVDIILMRMLKNAGLLLMRAISEE</sequence>
<evidence type="ECO:0000313" key="1">
    <source>
        <dbReference type="Proteomes" id="UP000887569"/>
    </source>
</evidence>
<name>A0A915A2B9_PARUN</name>
<proteinExistence type="predicted"/>
<dbReference type="WBParaSite" id="PgE103_g001_t01">
    <property type="protein sequence ID" value="PgE103_g001_t01"/>
    <property type="gene ID" value="PgE103_g001"/>
</dbReference>
<evidence type="ECO:0000313" key="2">
    <source>
        <dbReference type="WBParaSite" id="PgE103_g001_t01"/>
    </source>
</evidence>
<dbReference type="WBParaSite" id="PgE103_g001_t02">
    <property type="protein sequence ID" value="PgE103_g001_t02"/>
    <property type="gene ID" value="PgE103_g001"/>
</dbReference>
<organism evidence="1 2">
    <name type="scientific">Parascaris univalens</name>
    <name type="common">Nematode worm</name>
    <dbReference type="NCBI Taxonomy" id="6257"/>
    <lineage>
        <taxon>Eukaryota</taxon>
        <taxon>Metazoa</taxon>
        <taxon>Ecdysozoa</taxon>
        <taxon>Nematoda</taxon>
        <taxon>Chromadorea</taxon>
        <taxon>Rhabditida</taxon>
        <taxon>Spirurina</taxon>
        <taxon>Ascaridomorpha</taxon>
        <taxon>Ascaridoidea</taxon>
        <taxon>Ascarididae</taxon>
        <taxon>Parascaris</taxon>
    </lineage>
</organism>
<reference evidence="2 3" key="1">
    <citation type="submission" date="2022-11" db="UniProtKB">
        <authorList>
            <consortium name="WormBaseParasite"/>
        </authorList>
    </citation>
    <scope>IDENTIFICATION</scope>
</reference>